<dbReference type="EMBL" id="JAKWBI020000078">
    <property type="protein sequence ID" value="KAJ2903558.1"/>
    <property type="molecule type" value="Genomic_DNA"/>
</dbReference>
<sequence length="643" mass="69974">MFRFWSSDVRGSQKSVAVCESMKDYMKPQPQVLSVTPLAVPSPPPSAKRRRSSSSGTQDSSISSPIAKRLKLEQDEECVTQPLAPKPNPDVDIEEEHESTMTSSPAINRVREVVTNEMGHEILLKHNELRLIEQELAKCQIALEQLRRCHLIPYPVNCPTPEQVVNMMSGKGPALQTRPGAPVPQWAPPFGVVDGPYARHYAKWLIPDPSFDGIHIDFHVEARVRGAEGRTTRNSYSEGVSLPPKRPARNFSTQKLQALSSGYPVKSDKAGPCTLIRQLDGLRVKLVCLDCNRENFSSTQGFINHCRIAHKRDYKSHEEAARKCGQPIGAEPSAPNIPEEKPMVASTAAPPTATSGPVSTTGYVHPFARPNLSEQEAYVSLQKRVADCVKLFEEGRHPFVKTIPSASSPPASGFVPSSQTPYLSQLLSERHIPKNLEEAVQDARQKDDNDELMGDDSEDASDVATPIASRVPGVMRIPARASSPVSAFAAASRPASSKGHSHLPFGATHPLSSTSTPREAGDIRMVDTDELEGDLSPNTMSSNNAPSLVSDDGEYEDSDMPSDSEAGDSMAANSVSDVAEITLEEDNEGRPIRHRRASSGPGPETVRLGKEDHVKHVRVTFVSPIKGNSKPFKNTSHGRVGKT</sequence>
<name>A0AAD5RT73_9PEZI</name>
<feature type="region of interest" description="Disordered" evidence="1">
    <location>
        <begin position="492"/>
        <end position="613"/>
    </location>
</feature>
<dbReference type="Pfam" id="PF25909">
    <property type="entry name" value="zf-C2H2_AHC1"/>
    <property type="match status" value="1"/>
</dbReference>
<evidence type="ECO:0000259" key="2">
    <source>
        <dbReference type="Pfam" id="PF25909"/>
    </source>
</evidence>
<comment type="caution">
    <text evidence="3">The sequence shown here is derived from an EMBL/GenBank/DDBJ whole genome shotgun (WGS) entry which is preliminary data.</text>
</comment>
<evidence type="ECO:0000313" key="4">
    <source>
        <dbReference type="Proteomes" id="UP001201980"/>
    </source>
</evidence>
<dbReference type="InterPro" id="IPR058706">
    <property type="entry name" value="zf-C2H2_AHC1-like"/>
</dbReference>
<keyword evidence="4" id="KW-1185">Reference proteome</keyword>
<proteinExistence type="predicted"/>
<dbReference type="Proteomes" id="UP001201980">
    <property type="component" value="Unassembled WGS sequence"/>
</dbReference>
<gene>
    <name evidence="3" type="ORF">MKZ38_009683</name>
</gene>
<accession>A0AAD5RT73</accession>
<evidence type="ECO:0000256" key="1">
    <source>
        <dbReference type="SAM" id="MobiDB-lite"/>
    </source>
</evidence>
<protein>
    <recommendedName>
        <fullName evidence="2">AHC1-like C2H2 zinc-finger domain-containing protein</fullName>
    </recommendedName>
</protein>
<evidence type="ECO:0000313" key="3">
    <source>
        <dbReference type="EMBL" id="KAJ2903558.1"/>
    </source>
</evidence>
<feature type="domain" description="AHC1-like C2H2 zinc-finger" evidence="2">
    <location>
        <begin position="274"/>
        <end position="319"/>
    </location>
</feature>
<dbReference type="AlphaFoldDB" id="A0AAD5RT73"/>
<reference evidence="3" key="1">
    <citation type="submission" date="2022-07" db="EMBL/GenBank/DDBJ databases">
        <title>Draft genome sequence of Zalerion maritima ATCC 34329, a (micro)plastics degrading marine fungus.</title>
        <authorList>
            <person name="Paco A."/>
            <person name="Goncalves M.F.M."/>
            <person name="Rocha-Santos T.A.P."/>
            <person name="Alves A."/>
        </authorList>
    </citation>
    <scope>NUCLEOTIDE SEQUENCE</scope>
    <source>
        <strain evidence="3">ATCC 34329</strain>
    </source>
</reference>
<feature type="compositionally biased region" description="Low complexity" evidence="1">
    <location>
        <begin position="53"/>
        <end position="64"/>
    </location>
</feature>
<feature type="compositionally biased region" description="Polar residues" evidence="1">
    <location>
        <begin position="536"/>
        <end position="547"/>
    </location>
</feature>
<feature type="compositionally biased region" description="Acidic residues" evidence="1">
    <location>
        <begin position="551"/>
        <end position="566"/>
    </location>
</feature>
<feature type="region of interest" description="Disordered" evidence="1">
    <location>
        <begin position="28"/>
        <end position="104"/>
    </location>
</feature>
<organism evidence="3 4">
    <name type="scientific">Zalerion maritima</name>
    <dbReference type="NCBI Taxonomy" id="339359"/>
    <lineage>
        <taxon>Eukaryota</taxon>
        <taxon>Fungi</taxon>
        <taxon>Dikarya</taxon>
        <taxon>Ascomycota</taxon>
        <taxon>Pezizomycotina</taxon>
        <taxon>Sordariomycetes</taxon>
        <taxon>Lulworthiomycetidae</taxon>
        <taxon>Lulworthiales</taxon>
        <taxon>Lulworthiaceae</taxon>
        <taxon>Zalerion</taxon>
    </lineage>
</organism>